<dbReference type="Gene3D" id="1.20.1250.20">
    <property type="entry name" value="MFS general substrate transporter like domains"/>
    <property type="match status" value="2"/>
</dbReference>
<gene>
    <name evidence="19" type="ORF">CTAYLR_001766</name>
</gene>
<evidence type="ECO:0000256" key="10">
    <source>
        <dbReference type="ARBA" id="ARBA00044656"/>
    </source>
</evidence>
<comment type="catalytic activity">
    <reaction evidence="9">
        <text>D-glucose(out) = D-glucose(in)</text>
        <dbReference type="Rhea" id="RHEA:60376"/>
        <dbReference type="ChEBI" id="CHEBI:4167"/>
    </reaction>
    <physiologicalReaction direction="left-to-right" evidence="9">
        <dbReference type="Rhea" id="RHEA:60377"/>
    </physiologicalReaction>
</comment>
<dbReference type="InterPro" id="IPR036259">
    <property type="entry name" value="MFS_trans_sf"/>
</dbReference>
<keyword evidence="5 17" id="KW-0812">Transmembrane</keyword>
<dbReference type="InterPro" id="IPR003663">
    <property type="entry name" value="Sugar/inositol_transpt"/>
</dbReference>
<dbReference type="GO" id="GO:0022857">
    <property type="term" value="F:transmembrane transporter activity"/>
    <property type="evidence" value="ECO:0007669"/>
    <property type="project" value="InterPro"/>
</dbReference>
<comment type="similarity">
    <text evidence="2 15">Belongs to the major facilitator superfamily. Sugar transporter (TC 2.A.1.1) family.</text>
</comment>
<name>A0AAD7XJ89_9STRA</name>
<dbReference type="AlphaFoldDB" id="A0AAD7XJ89"/>
<evidence type="ECO:0000256" key="16">
    <source>
        <dbReference type="SAM" id="MobiDB-lite"/>
    </source>
</evidence>
<feature type="transmembrane region" description="Helical" evidence="17">
    <location>
        <begin position="304"/>
        <end position="324"/>
    </location>
</feature>
<evidence type="ECO:0000256" key="17">
    <source>
        <dbReference type="SAM" id="Phobius"/>
    </source>
</evidence>
<feature type="transmembrane region" description="Helical" evidence="17">
    <location>
        <begin position="12"/>
        <end position="34"/>
    </location>
</feature>
<feature type="transmembrane region" description="Helical" evidence="17">
    <location>
        <begin position="239"/>
        <end position="258"/>
    </location>
</feature>
<feature type="domain" description="Major facilitator superfamily (MFS) profile" evidence="18">
    <location>
        <begin position="17"/>
        <end position="419"/>
    </location>
</feature>
<feature type="transmembrane region" description="Helical" evidence="17">
    <location>
        <begin position="392"/>
        <end position="412"/>
    </location>
</feature>
<evidence type="ECO:0000256" key="2">
    <source>
        <dbReference type="ARBA" id="ARBA00010992"/>
    </source>
</evidence>
<dbReference type="Pfam" id="PF00083">
    <property type="entry name" value="Sugar_tr"/>
    <property type="match status" value="1"/>
</dbReference>
<protein>
    <recommendedName>
        <fullName evidence="14">Hexose transporter 1</fullName>
    </recommendedName>
</protein>
<organism evidence="19 20">
    <name type="scientific">Chrysophaeum taylorii</name>
    <dbReference type="NCBI Taxonomy" id="2483200"/>
    <lineage>
        <taxon>Eukaryota</taxon>
        <taxon>Sar</taxon>
        <taxon>Stramenopiles</taxon>
        <taxon>Ochrophyta</taxon>
        <taxon>Pelagophyceae</taxon>
        <taxon>Pelagomonadales</taxon>
        <taxon>Pelagomonadaceae</taxon>
        <taxon>Chrysophaeum</taxon>
    </lineage>
</organism>
<keyword evidence="6 17" id="KW-1133">Transmembrane helix</keyword>
<comment type="caution">
    <text evidence="19">The sequence shown here is derived from an EMBL/GenBank/DDBJ whole genome shotgun (WGS) entry which is preliminary data.</text>
</comment>
<proteinExistence type="inferred from homology"/>
<comment type="catalytic activity">
    <reaction evidence="11">
        <text>D-mannose(out) = D-mannose(in)</text>
        <dbReference type="Rhea" id="RHEA:78391"/>
        <dbReference type="ChEBI" id="CHEBI:4208"/>
    </reaction>
    <physiologicalReaction direction="left-to-right" evidence="11">
        <dbReference type="Rhea" id="RHEA:78392"/>
    </physiologicalReaction>
</comment>
<dbReference type="InterPro" id="IPR050814">
    <property type="entry name" value="Myo-inositol_Transporter"/>
</dbReference>
<evidence type="ECO:0000256" key="8">
    <source>
        <dbReference type="ARBA" id="ARBA00044637"/>
    </source>
</evidence>
<comment type="catalytic activity">
    <reaction evidence="8">
        <text>D-galactose(in) = D-galactose(out)</text>
        <dbReference type="Rhea" id="RHEA:34915"/>
        <dbReference type="ChEBI" id="CHEBI:4139"/>
    </reaction>
    <physiologicalReaction direction="right-to-left" evidence="8">
        <dbReference type="Rhea" id="RHEA:34917"/>
    </physiologicalReaction>
</comment>
<dbReference type="Proteomes" id="UP001230188">
    <property type="component" value="Unassembled WGS sequence"/>
</dbReference>
<feature type="transmembrane region" description="Helical" evidence="17">
    <location>
        <begin position="365"/>
        <end position="386"/>
    </location>
</feature>
<keyword evidence="4 15" id="KW-0813">Transport</keyword>
<comment type="catalytic activity">
    <reaction evidence="13">
        <text>D-fructose(out) = D-fructose(in)</text>
        <dbReference type="Rhea" id="RHEA:60372"/>
        <dbReference type="ChEBI" id="CHEBI:37721"/>
    </reaction>
    <physiologicalReaction direction="left-to-right" evidence="13">
        <dbReference type="Rhea" id="RHEA:60373"/>
    </physiologicalReaction>
</comment>
<evidence type="ECO:0000256" key="15">
    <source>
        <dbReference type="RuleBase" id="RU003346"/>
    </source>
</evidence>
<evidence type="ECO:0000256" key="5">
    <source>
        <dbReference type="ARBA" id="ARBA00022692"/>
    </source>
</evidence>
<comment type="subcellular location">
    <subcellularLocation>
        <location evidence="1">Membrane</location>
        <topology evidence="1">Multi-pass membrane protein</topology>
    </subcellularLocation>
</comment>
<evidence type="ECO:0000313" key="20">
    <source>
        <dbReference type="Proteomes" id="UP001230188"/>
    </source>
</evidence>
<dbReference type="InterPro" id="IPR020846">
    <property type="entry name" value="MFS_dom"/>
</dbReference>
<comment type="catalytic activity">
    <reaction evidence="10">
        <text>D-xylose(out) = D-xylose(in)</text>
        <dbReference type="Rhea" id="RHEA:78427"/>
        <dbReference type="ChEBI" id="CHEBI:53455"/>
    </reaction>
    <physiologicalReaction direction="left-to-right" evidence="10">
        <dbReference type="Rhea" id="RHEA:78428"/>
    </physiologicalReaction>
</comment>
<dbReference type="EMBL" id="JAQMWT010000340">
    <property type="protein sequence ID" value="KAJ8604104.1"/>
    <property type="molecule type" value="Genomic_DNA"/>
</dbReference>
<feature type="transmembrane region" description="Helical" evidence="17">
    <location>
        <begin position="273"/>
        <end position="292"/>
    </location>
</feature>
<dbReference type="PANTHER" id="PTHR48020">
    <property type="entry name" value="PROTON MYO-INOSITOL COTRANSPORTER"/>
    <property type="match status" value="1"/>
</dbReference>
<evidence type="ECO:0000313" key="19">
    <source>
        <dbReference type="EMBL" id="KAJ8604104.1"/>
    </source>
</evidence>
<feature type="transmembrane region" description="Helical" evidence="17">
    <location>
        <begin position="84"/>
        <end position="103"/>
    </location>
</feature>
<dbReference type="InterPro" id="IPR005828">
    <property type="entry name" value="MFS_sugar_transport-like"/>
</dbReference>
<evidence type="ECO:0000256" key="14">
    <source>
        <dbReference type="ARBA" id="ARBA00044780"/>
    </source>
</evidence>
<dbReference type="PANTHER" id="PTHR48020:SF12">
    <property type="entry name" value="PROTON MYO-INOSITOL COTRANSPORTER"/>
    <property type="match status" value="1"/>
</dbReference>
<evidence type="ECO:0000256" key="1">
    <source>
        <dbReference type="ARBA" id="ARBA00004141"/>
    </source>
</evidence>
<dbReference type="InterPro" id="IPR005829">
    <property type="entry name" value="Sugar_transporter_CS"/>
</dbReference>
<evidence type="ECO:0000256" key="13">
    <source>
        <dbReference type="ARBA" id="ARBA00044710"/>
    </source>
</evidence>
<dbReference type="PRINTS" id="PR00171">
    <property type="entry name" value="SUGRTRNSPORT"/>
</dbReference>
<evidence type="ECO:0000256" key="6">
    <source>
        <dbReference type="ARBA" id="ARBA00022989"/>
    </source>
</evidence>
<feature type="transmembrane region" description="Helical" evidence="17">
    <location>
        <begin position="330"/>
        <end position="353"/>
    </location>
</feature>
<evidence type="ECO:0000256" key="4">
    <source>
        <dbReference type="ARBA" id="ARBA00022448"/>
    </source>
</evidence>
<comment type="catalytic activity">
    <reaction evidence="12">
        <text>D-glucosamine(out) = D-glucosamine(in)</text>
        <dbReference type="Rhea" id="RHEA:78423"/>
        <dbReference type="ChEBI" id="CHEBI:58723"/>
    </reaction>
    <physiologicalReaction direction="left-to-right" evidence="12">
        <dbReference type="Rhea" id="RHEA:78424"/>
    </physiologicalReaction>
</comment>
<dbReference type="SUPFAM" id="SSF103473">
    <property type="entry name" value="MFS general substrate transporter"/>
    <property type="match status" value="1"/>
</dbReference>
<comment type="subunit">
    <text evidence="3">Homodimer.</text>
</comment>
<keyword evidence="20" id="KW-1185">Reference proteome</keyword>
<evidence type="ECO:0000259" key="18">
    <source>
        <dbReference type="PROSITE" id="PS50850"/>
    </source>
</evidence>
<feature type="transmembrane region" description="Helical" evidence="17">
    <location>
        <begin position="54"/>
        <end position="72"/>
    </location>
</feature>
<evidence type="ECO:0000256" key="3">
    <source>
        <dbReference type="ARBA" id="ARBA00011738"/>
    </source>
</evidence>
<evidence type="ECO:0000256" key="7">
    <source>
        <dbReference type="ARBA" id="ARBA00023136"/>
    </source>
</evidence>
<evidence type="ECO:0000256" key="12">
    <source>
        <dbReference type="ARBA" id="ARBA00044668"/>
    </source>
</evidence>
<dbReference type="NCBIfam" id="TIGR00879">
    <property type="entry name" value="SP"/>
    <property type="match status" value="1"/>
</dbReference>
<dbReference type="PROSITE" id="PS50850">
    <property type="entry name" value="MFS"/>
    <property type="match status" value="1"/>
</dbReference>
<sequence length="509" mass="53229">MGLVLDDPTPAPALVGVVLAALFSFGEFGYATGVMSAGVPAMRDEWGLTAIEEALVVTACIGLAAVGAGVGGPCGDAFGRKPTIIVSGLLCVVATVACVAASSPFGLGLGRALVGFGVGLSFTVVPVYCSECVPPEIRGRVVDLGDLSVVSGQLVACLANGFADGDWRLAMALGACPAALLVVVVLVACPESPRWLAKAGRLAEARVALRQVRGRDLVVPDAPDVDVWTSQRVRRALRLGVGLQALTQLAGINAAMYYGGSILMEAGFGERDAVWLSAVLTAAQLGGVCVSLRTIDTLGRRFTLLRSLGCVIPCLVALGAAFALGSTALAVLALLCYLVAFGSGLSGAGYVVNSEIFPLSIRGRATAVGSFAFWAVNTAVAFIFPVAADVLGPQYCFWTFALVATAGFFWLWRYLPETAHKSLEEIDALFEHDPYPLPAWGHKGYYGLSDTTKPHLGILGHTSVLVVDSTNLACDTEPSRVQPEPDFKDEEDAMSDILDKTPLERFNSN</sequence>
<evidence type="ECO:0000256" key="11">
    <source>
        <dbReference type="ARBA" id="ARBA00044662"/>
    </source>
</evidence>
<reference evidence="19" key="1">
    <citation type="submission" date="2023-01" db="EMBL/GenBank/DDBJ databases">
        <title>Metagenome sequencing of chrysophaentin producing Chrysophaeum taylorii.</title>
        <authorList>
            <person name="Davison J."/>
            <person name="Bewley C."/>
        </authorList>
    </citation>
    <scope>NUCLEOTIDE SEQUENCE</scope>
    <source>
        <strain evidence="19">NIES-1699</strain>
    </source>
</reference>
<evidence type="ECO:0000256" key="9">
    <source>
        <dbReference type="ARBA" id="ARBA00044648"/>
    </source>
</evidence>
<feature type="transmembrane region" description="Helical" evidence="17">
    <location>
        <begin position="169"/>
        <end position="189"/>
    </location>
</feature>
<accession>A0AAD7XJ89</accession>
<dbReference type="GO" id="GO:0016020">
    <property type="term" value="C:membrane"/>
    <property type="evidence" value="ECO:0007669"/>
    <property type="project" value="UniProtKB-SubCell"/>
</dbReference>
<feature type="region of interest" description="Disordered" evidence="16">
    <location>
        <begin position="477"/>
        <end position="509"/>
    </location>
</feature>
<dbReference type="PROSITE" id="PS00217">
    <property type="entry name" value="SUGAR_TRANSPORT_2"/>
    <property type="match status" value="1"/>
</dbReference>
<keyword evidence="7 17" id="KW-0472">Membrane</keyword>